<keyword evidence="2" id="KW-1185">Reference proteome</keyword>
<dbReference type="EMBL" id="BAAAHH010000077">
    <property type="protein sequence ID" value="GAA0970545.1"/>
    <property type="molecule type" value="Genomic_DNA"/>
</dbReference>
<comment type="caution">
    <text evidence="1">The sequence shown here is derived from an EMBL/GenBank/DDBJ whole genome shotgun (WGS) entry which is preliminary data.</text>
</comment>
<evidence type="ECO:0000313" key="2">
    <source>
        <dbReference type="Proteomes" id="UP001500665"/>
    </source>
</evidence>
<reference evidence="2" key="1">
    <citation type="journal article" date="2019" name="Int. J. Syst. Evol. Microbiol.">
        <title>The Global Catalogue of Microorganisms (GCM) 10K type strain sequencing project: providing services to taxonomists for standard genome sequencing and annotation.</title>
        <authorList>
            <consortium name="The Broad Institute Genomics Platform"/>
            <consortium name="The Broad Institute Genome Sequencing Center for Infectious Disease"/>
            <person name="Wu L."/>
            <person name="Ma J."/>
        </authorList>
    </citation>
    <scope>NUCLEOTIDE SEQUENCE [LARGE SCALE GENOMIC DNA]</scope>
    <source>
        <strain evidence="2">JCM 10696</strain>
    </source>
</reference>
<proteinExistence type="predicted"/>
<organism evidence="1 2">
    <name type="scientific">Actinocorallia libanotica</name>
    <dbReference type="NCBI Taxonomy" id="46162"/>
    <lineage>
        <taxon>Bacteria</taxon>
        <taxon>Bacillati</taxon>
        <taxon>Actinomycetota</taxon>
        <taxon>Actinomycetes</taxon>
        <taxon>Streptosporangiales</taxon>
        <taxon>Thermomonosporaceae</taxon>
        <taxon>Actinocorallia</taxon>
    </lineage>
</organism>
<evidence type="ECO:0000313" key="1">
    <source>
        <dbReference type="EMBL" id="GAA0970545.1"/>
    </source>
</evidence>
<accession>A0ABP4CMG3</accession>
<dbReference type="Proteomes" id="UP001500665">
    <property type="component" value="Unassembled WGS sequence"/>
</dbReference>
<protein>
    <recommendedName>
        <fullName evidence="3">C1q domain-containing protein</fullName>
    </recommendedName>
</protein>
<evidence type="ECO:0008006" key="3">
    <source>
        <dbReference type="Google" id="ProtNLM"/>
    </source>
</evidence>
<name>A0ABP4CMG3_9ACTN</name>
<sequence length="164" mass="17864">MPFPQWAAGMRITGQRLMDMEPVHMSATLRRFTNQTIPNSTMTPLAWTSEDEDTGGGHDNAVNPDRLYVPYTGRYLLSTSIPWADNANGRRSGTFSINDAAIKSNGGSEHINAATDCVLHFARVLRVAAGDYVNVWVFQTSGGPLDTDPTVNDGPSFTVDYLGP</sequence>
<gene>
    <name evidence="1" type="ORF">GCM10009550_78370</name>
</gene>